<organism evidence="1 2">
    <name type="scientific">Colletotrichum paranaense</name>
    <dbReference type="NCBI Taxonomy" id="1914294"/>
    <lineage>
        <taxon>Eukaryota</taxon>
        <taxon>Fungi</taxon>
        <taxon>Dikarya</taxon>
        <taxon>Ascomycota</taxon>
        <taxon>Pezizomycotina</taxon>
        <taxon>Sordariomycetes</taxon>
        <taxon>Hypocreomycetidae</taxon>
        <taxon>Glomerellales</taxon>
        <taxon>Glomerellaceae</taxon>
        <taxon>Colletotrichum</taxon>
        <taxon>Colletotrichum acutatum species complex</taxon>
    </lineage>
</organism>
<dbReference type="RefSeq" id="XP_060355290.1">
    <property type="nucleotide sequence ID" value="XM_060484433.1"/>
</dbReference>
<keyword evidence="2" id="KW-1185">Reference proteome</keyword>
<evidence type="ECO:0008006" key="3">
    <source>
        <dbReference type="Google" id="ProtNLM"/>
    </source>
</evidence>
<protein>
    <recommendedName>
        <fullName evidence="3">Transposase</fullName>
    </recommendedName>
</protein>
<dbReference type="Proteomes" id="UP001241169">
    <property type="component" value="Unassembled WGS sequence"/>
</dbReference>
<comment type="caution">
    <text evidence="1">The sequence shown here is derived from an EMBL/GenBank/DDBJ whole genome shotgun (WGS) entry which is preliminary data.</text>
</comment>
<accession>A0ABQ9T334</accession>
<proteinExistence type="predicted"/>
<evidence type="ECO:0000313" key="2">
    <source>
        <dbReference type="Proteomes" id="UP001241169"/>
    </source>
</evidence>
<dbReference type="GeneID" id="85368332"/>
<dbReference type="EMBL" id="MOPA01000001">
    <property type="protein sequence ID" value="KAK1546173.1"/>
    <property type="molecule type" value="Genomic_DNA"/>
</dbReference>
<name>A0ABQ9T334_9PEZI</name>
<reference evidence="1 2" key="1">
    <citation type="submission" date="2016-10" db="EMBL/GenBank/DDBJ databases">
        <title>The genome sequence of Colletotrichum fioriniae PJ7.</title>
        <authorList>
            <person name="Baroncelli R."/>
        </authorList>
    </citation>
    <scope>NUCLEOTIDE SEQUENCE [LARGE SCALE GENOMIC DNA]</scope>
    <source>
        <strain evidence="1 2">IMI 384185</strain>
    </source>
</reference>
<sequence length="175" mass="20404">MPSCVCYKVEHLFSIVFGVLYANKDSVMDWRQYWNKFQRLLSKENPLWKTEVTANKIRDLVQLFNNARMNYLENPSVSKLPCLADRQNCRFLNSIDRCIAFKADKFSTTDMLQFEANDRWMNSYRVRRYQRHQDVGPVHPAPAPPALMAPTISMINPEAIIALMATGQSKTKTWH</sequence>
<gene>
    <name evidence="1" type="ORF">CPAR01_00140</name>
</gene>
<evidence type="ECO:0000313" key="1">
    <source>
        <dbReference type="EMBL" id="KAK1546173.1"/>
    </source>
</evidence>